<dbReference type="GO" id="GO:0051087">
    <property type="term" value="F:protein-folding chaperone binding"/>
    <property type="evidence" value="ECO:0007669"/>
    <property type="project" value="InterPro"/>
</dbReference>
<sequence>MSWRDFWRRPQGSPPHVRDSDFTYLTPDDIVEPSRQHHQPQYIERRPLVSSDENGPDILLLVHRGVTYPLHFRPFAIDDRELTIGDIRRRAAEKTGTADVQRIKLLYKGKLLRDDTRPCKDEGLKQQSEIMCNDKSEAVSLDSDDRHPGQPDKEKTSKKGKKKKNKNKSNNQPQRSSDVSADGGLAPPTEHRPTSSGRSSAPSPSPSFQNARTGNDKVDVLLNYLRSELAPMCDEYIAHPPTDLKARDFEHKRLSEAILAQVILKADGIDSEDARTARRALIKEAQSMLNRIDEAHRNQSSS</sequence>
<comment type="caution">
    <text evidence="4">The sequence shown here is derived from an EMBL/GenBank/DDBJ whole genome shotgun (WGS) entry which is preliminary data.</text>
</comment>
<dbReference type="RefSeq" id="XP_046068636.1">
    <property type="nucleotide sequence ID" value="XM_046211797.1"/>
</dbReference>
<dbReference type="GeneID" id="70242084"/>
<name>A0AAD4PXI6_9EURO</name>
<gene>
    <name evidence="4" type="ORF">BGW36DRAFT_302540</name>
</gene>
<dbReference type="SUPFAM" id="SSF63491">
    <property type="entry name" value="BAG domain"/>
    <property type="match status" value="1"/>
</dbReference>
<evidence type="ECO:0000313" key="5">
    <source>
        <dbReference type="Proteomes" id="UP001201262"/>
    </source>
</evidence>
<feature type="region of interest" description="Disordered" evidence="1">
    <location>
        <begin position="139"/>
        <end position="214"/>
    </location>
</feature>
<dbReference type="Gene3D" id="3.10.20.90">
    <property type="entry name" value="Phosphatidylinositol 3-kinase Catalytic Subunit, Chain A, domain 1"/>
    <property type="match status" value="1"/>
</dbReference>
<reference evidence="4" key="1">
    <citation type="submission" date="2021-12" db="EMBL/GenBank/DDBJ databases">
        <title>Convergent genome expansion in fungi linked to evolution of root-endophyte symbiosis.</title>
        <authorList>
            <consortium name="DOE Joint Genome Institute"/>
            <person name="Ke Y.-H."/>
            <person name="Bonito G."/>
            <person name="Liao H.-L."/>
            <person name="Looney B."/>
            <person name="Rojas-Flechas A."/>
            <person name="Nash J."/>
            <person name="Hameed K."/>
            <person name="Schadt C."/>
            <person name="Martin F."/>
            <person name="Crous P.W."/>
            <person name="Miettinen O."/>
            <person name="Magnuson J.K."/>
            <person name="Labbe J."/>
            <person name="Jacobson D."/>
            <person name="Doktycz M.J."/>
            <person name="Veneault-Fourrey C."/>
            <person name="Kuo A."/>
            <person name="Mondo S."/>
            <person name="Calhoun S."/>
            <person name="Riley R."/>
            <person name="Ohm R."/>
            <person name="LaButti K."/>
            <person name="Andreopoulos B."/>
            <person name="Pangilinan J."/>
            <person name="Nolan M."/>
            <person name="Tritt A."/>
            <person name="Clum A."/>
            <person name="Lipzen A."/>
            <person name="Daum C."/>
            <person name="Barry K."/>
            <person name="Grigoriev I.V."/>
            <person name="Vilgalys R."/>
        </authorList>
    </citation>
    <scope>NUCLEOTIDE SEQUENCE</scope>
    <source>
        <strain evidence="4">PMI_201</strain>
    </source>
</reference>
<dbReference type="SUPFAM" id="SSF54236">
    <property type="entry name" value="Ubiquitin-like"/>
    <property type="match status" value="1"/>
</dbReference>
<feature type="compositionally biased region" description="Basic residues" evidence="1">
    <location>
        <begin position="158"/>
        <end position="167"/>
    </location>
</feature>
<organism evidence="4 5">
    <name type="scientific">Talaromyces proteolyticus</name>
    <dbReference type="NCBI Taxonomy" id="1131652"/>
    <lineage>
        <taxon>Eukaryota</taxon>
        <taxon>Fungi</taxon>
        <taxon>Dikarya</taxon>
        <taxon>Ascomycota</taxon>
        <taxon>Pezizomycotina</taxon>
        <taxon>Eurotiomycetes</taxon>
        <taxon>Eurotiomycetidae</taxon>
        <taxon>Eurotiales</taxon>
        <taxon>Trichocomaceae</taxon>
        <taxon>Talaromyces</taxon>
        <taxon>Talaromyces sect. Bacilispori</taxon>
    </lineage>
</organism>
<protein>
    <recommendedName>
        <fullName evidence="6">BAG domain-containing protein</fullName>
    </recommendedName>
</protein>
<evidence type="ECO:0000259" key="3">
    <source>
        <dbReference type="PROSITE" id="PS51035"/>
    </source>
</evidence>
<dbReference type="Gene3D" id="1.20.58.120">
    <property type="entry name" value="BAG domain"/>
    <property type="match status" value="1"/>
</dbReference>
<dbReference type="InterPro" id="IPR003103">
    <property type="entry name" value="BAG_domain"/>
</dbReference>
<evidence type="ECO:0008006" key="6">
    <source>
        <dbReference type="Google" id="ProtNLM"/>
    </source>
</evidence>
<dbReference type="InterPro" id="IPR036533">
    <property type="entry name" value="BAG_dom_sf"/>
</dbReference>
<dbReference type="EMBL" id="JAJTJA010000010">
    <property type="protein sequence ID" value="KAH8692763.1"/>
    <property type="molecule type" value="Genomic_DNA"/>
</dbReference>
<keyword evidence="5" id="KW-1185">Reference proteome</keyword>
<dbReference type="PROSITE" id="PS50053">
    <property type="entry name" value="UBIQUITIN_2"/>
    <property type="match status" value="1"/>
</dbReference>
<feature type="compositionally biased region" description="Basic and acidic residues" evidence="1">
    <location>
        <begin position="139"/>
        <end position="157"/>
    </location>
</feature>
<evidence type="ECO:0000259" key="2">
    <source>
        <dbReference type="PROSITE" id="PS50053"/>
    </source>
</evidence>
<proteinExistence type="predicted"/>
<dbReference type="InterPro" id="IPR029071">
    <property type="entry name" value="Ubiquitin-like_domsf"/>
</dbReference>
<dbReference type="InterPro" id="IPR000626">
    <property type="entry name" value="Ubiquitin-like_dom"/>
</dbReference>
<accession>A0AAD4PXI6</accession>
<dbReference type="Pfam" id="PF00240">
    <property type="entry name" value="ubiquitin"/>
    <property type="match status" value="1"/>
</dbReference>
<dbReference type="PROSITE" id="PS51035">
    <property type="entry name" value="BAG"/>
    <property type="match status" value="1"/>
</dbReference>
<feature type="region of interest" description="Disordered" evidence="1">
    <location>
        <begin position="1"/>
        <end position="24"/>
    </location>
</feature>
<feature type="domain" description="Ubiquitin-like" evidence="2">
    <location>
        <begin position="83"/>
        <end position="131"/>
    </location>
</feature>
<feature type="domain" description="BAG" evidence="3">
    <location>
        <begin position="217"/>
        <end position="296"/>
    </location>
</feature>
<evidence type="ECO:0000256" key="1">
    <source>
        <dbReference type="SAM" id="MobiDB-lite"/>
    </source>
</evidence>
<dbReference type="Proteomes" id="UP001201262">
    <property type="component" value="Unassembled WGS sequence"/>
</dbReference>
<evidence type="ECO:0000313" key="4">
    <source>
        <dbReference type="EMBL" id="KAH8692763.1"/>
    </source>
</evidence>
<dbReference type="Pfam" id="PF02179">
    <property type="entry name" value="BAG"/>
    <property type="match status" value="1"/>
</dbReference>
<dbReference type="AlphaFoldDB" id="A0AAD4PXI6"/>